<feature type="compositionally biased region" description="Gly residues" evidence="2">
    <location>
        <begin position="349"/>
        <end position="370"/>
    </location>
</feature>
<organism evidence="4 5">
    <name type="scientific">Frankliniella fusca</name>
    <dbReference type="NCBI Taxonomy" id="407009"/>
    <lineage>
        <taxon>Eukaryota</taxon>
        <taxon>Metazoa</taxon>
        <taxon>Ecdysozoa</taxon>
        <taxon>Arthropoda</taxon>
        <taxon>Hexapoda</taxon>
        <taxon>Insecta</taxon>
        <taxon>Pterygota</taxon>
        <taxon>Neoptera</taxon>
        <taxon>Paraneoptera</taxon>
        <taxon>Thysanoptera</taxon>
        <taxon>Terebrantia</taxon>
        <taxon>Thripoidea</taxon>
        <taxon>Thripidae</taxon>
        <taxon>Frankliniella</taxon>
    </lineage>
</organism>
<feature type="compositionally biased region" description="Low complexity" evidence="2">
    <location>
        <begin position="1157"/>
        <end position="1168"/>
    </location>
</feature>
<evidence type="ECO:0000313" key="5">
    <source>
        <dbReference type="Proteomes" id="UP001219518"/>
    </source>
</evidence>
<dbReference type="FunFam" id="1.10.8.270:FF:000009">
    <property type="entry name" value="TBC1 domain family member 30"/>
    <property type="match status" value="1"/>
</dbReference>
<keyword evidence="5" id="KW-1185">Reference proteome</keyword>
<feature type="compositionally biased region" description="Polar residues" evidence="2">
    <location>
        <begin position="922"/>
        <end position="932"/>
    </location>
</feature>
<gene>
    <name evidence="4" type="ORF">KUF71_008702</name>
</gene>
<reference evidence="4" key="1">
    <citation type="submission" date="2021-07" db="EMBL/GenBank/DDBJ databases">
        <authorList>
            <person name="Catto M.A."/>
            <person name="Jacobson A."/>
            <person name="Kennedy G."/>
            <person name="Labadie P."/>
            <person name="Hunt B.G."/>
            <person name="Srinivasan R."/>
        </authorList>
    </citation>
    <scope>NUCLEOTIDE SEQUENCE</scope>
    <source>
        <strain evidence="4">PL_HMW_Pooled</strain>
        <tissue evidence="4">Head</tissue>
    </source>
</reference>
<comment type="caution">
    <text evidence="4">The sequence shown here is derived from an EMBL/GenBank/DDBJ whole genome shotgun (WGS) entry which is preliminary data.</text>
</comment>
<feature type="compositionally biased region" description="Pro residues" evidence="2">
    <location>
        <begin position="454"/>
        <end position="466"/>
    </location>
</feature>
<feature type="region of interest" description="Disordered" evidence="2">
    <location>
        <begin position="448"/>
        <end position="823"/>
    </location>
</feature>
<accession>A0AAE1HFG0</accession>
<feature type="compositionally biased region" description="Low complexity" evidence="2">
    <location>
        <begin position="520"/>
        <end position="542"/>
    </location>
</feature>
<feature type="region of interest" description="Disordered" evidence="2">
    <location>
        <begin position="346"/>
        <end position="382"/>
    </location>
</feature>
<proteinExistence type="predicted"/>
<dbReference type="Pfam" id="PF15733">
    <property type="entry name" value="DUF4682"/>
    <property type="match status" value="1"/>
</dbReference>
<feature type="region of interest" description="Disordered" evidence="2">
    <location>
        <begin position="850"/>
        <end position="880"/>
    </location>
</feature>
<feature type="compositionally biased region" description="Basic and acidic residues" evidence="2">
    <location>
        <begin position="869"/>
        <end position="880"/>
    </location>
</feature>
<dbReference type="Gene3D" id="1.10.8.270">
    <property type="entry name" value="putative rabgap domain of human tbc1 domain family member 14 like domains"/>
    <property type="match status" value="1"/>
</dbReference>
<dbReference type="SUPFAM" id="SSF47923">
    <property type="entry name" value="Ypt/Rab-GAP domain of gyp1p"/>
    <property type="match status" value="2"/>
</dbReference>
<feature type="compositionally biased region" description="Low complexity" evidence="2">
    <location>
        <begin position="772"/>
        <end position="787"/>
    </location>
</feature>
<reference evidence="4" key="2">
    <citation type="journal article" date="2023" name="BMC Genomics">
        <title>Pest status, molecular evolution, and epigenetic factors derived from the genome assembly of Frankliniella fusca, a thysanopteran phytovirus vector.</title>
        <authorList>
            <person name="Catto M.A."/>
            <person name="Labadie P.E."/>
            <person name="Jacobson A.L."/>
            <person name="Kennedy G.G."/>
            <person name="Srinivasan R."/>
            <person name="Hunt B.G."/>
        </authorList>
    </citation>
    <scope>NUCLEOTIDE SEQUENCE</scope>
    <source>
        <strain evidence="4">PL_HMW_Pooled</strain>
    </source>
</reference>
<evidence type="ECO:0000313" key="4">
    <source>
        <dbReference type="EMBL" id="KAK3919575.1"/>
    </source>
</evidence>
<evidence type="ECO:0000259" key="3">
    <source>
        <dbReference type="PROSITE" id="PS50086"/>
    </source>
</evidence>
<feature type="compositionally biased region" description="Basic and acidic residues" evidence="2">
    <location>
        <begin position="788"/>
        <end position="802"/>
    </location>
</feature>
<dbReference type="EMBL" id="JAHWGI010000979">
    <property type="protein sequence ID" value="KAK3919575.1"/>
    <property type="molecule type" value="Genomic_DNA"/>
</dbReference>
<dbReference type="Proteomes" id="UP001219518">
    <property type="component" value="Unassembled WGS sequence"/>
</dbReference>
<feature type="compositionally biased region" description="Basic and acidic residues" evidence="2">
    <location>
        <begin position="1110"/>
        <end position="1124"/>
    </location>
</feature>
<feature type="compositionally biased region" description="Basic and acidic residues" evidence="2">
    <location>
        <begin position="485"/>
        <end position="502"/>
    </location>
</feature>
<dbReference type="AlphaFoldDB" id="A0AAE1HFG0"/>
<protein>
    <recommendedName>
        <fullName evidence="1">TBC1 domain family member 30</fullName>
    </recommendedName>
</protein>
<feature type="compositionally biased region" description="Basic and acidic residues" evidence="2">
    <location>
        <begin position="752"/>
        <end position="766"/>
    </location>
</feature>
<dbReference type="InterPro" id="IPR000195">
    <property type="entry name" value="Rab-GAP-TBC_dom"/>
</dbReference>
<dbReference type="Gene3D" id="1.10.472.80">
    <property type="entry name" value="Ypt/Rab-GAP domain of gyp1p, domain 3"/>
    <property type="match status" value="1"/>
</dbReference>
<dbReference type="InterPro" id="IPR032738">
    <property type="entry name" value="Tbc1d30_C"/>
</dbReference>
<dbReference type="PANTHER" id="PTHR13399:SF2">
    <property type="entry name" value="TRANSLOCON-ASSOCIATED PROTEIN SUBUNIT GAMMA"/>
    <property type="match status" value="1"/>
</dbReference>
<dbReference type="FunFam" id="1.10.472.80:FF:000011">
    <property type="entry name" value="TBC1 domain family member 30"/>
    <property type="match status" value="1"/>
</dbReference>
<dbReference type="PANTHER" id="PTHR13399">
    <property type="entry name" value="TRANSLOCON-ASSOCIATED PROTEIN TRAP , GAMMA SUBUNIT"/>
    <property type="match status" value="1"/>
</dbReference>
<evidence type="ECO:0000256" key="2">
    <source>
        <dbReference type="SAM" id="MobiDB-lite"/>
    </source>
</evidence>
<feature type="compositionally biased region" description="Basic and acidic residues" evidence="2">
    <location>
        <begin position="949"/>
        <end position="965"/>
    </location>
</feature>
<feature type="region of interest" description="Disordered" evidence="2">
    <location>
        <begin position="903"/>
        <end position="980"/>
    </location>
</feature>
<dbReference type="Pfam" id="PF00566">
    <property type="entry name" value="RabGAP-TBC"/>
    <property type="match status" value="1"/>
</dbReference>
<dbReference type="SMART" id="SM00164">
    <property type="entry name" value="TBC"/>
    <property type="match status" value="1"/>
</dbReference>
<dbReference type="GO" id="GO:0005783">
    <property type="term" value="C:endoplasmic reticulum"/>
    <property type="evidence" value="ECO:0007669"/>
    <property type="project" value="TreeGrafter"/>
</dbReference>
<sequence length="1243" mass="134085">MQMVARLQGGIPTEFRRTMWLTLADKHLQRRGVDWPQAERLCFSEWSNPDDDELGVQIVKDLHRTGCSMFCGQSNQAVLKRVLLAYARWNKAVGYCQGFNMLAALILQVMDRNEPDSVKVMIYLIEGVLPESYFANNLRGLSVDMAVFRDLLRLRLPQLSRHLENLQMEAGDNTGSCYEPPLTNVFTMQWFLTLFCNCLPQPVVLRVWDLIFLEGNQILLRTALAIWDHLAERIMTVSSADEFYSIMGVLTREILEFSQADSNRLIKTVVAMQCPELPALRDKYMYNITPWTSTVSSGLRRGLRLFYTEDDSGDSGDNSDQDDDERIAVAAAFGIADLFRSPRRRGSVNAGGGGQRGAAAGAGGGAGAGAGPLAMPAPDRERERLSLDVSMLKQQYCRLRERQRQAHIIVTAACGGLGGLGGLGGGASLSGHSVAMNHLLIGKPALRSAKGRRLPPPPGAVPPPPTKAAAAANATKRHSLQPRPRPVETLHWKDEDKRRKSLADGPELPVQHPSRLRPGSADSQRSSGSSSRSRSSSSSSTSTELCDEQGAPSEEEEHADQDLLQWEGEGDFPRPGAEVNGQKAGQRDKSGTQAREPAPRDGKTDVLLPGLELETPTDFSGKDSTATSSAVVDLLQGDSQEEGRASPVLLQPDVRSDKFSGSVSDVAEGEGGQSDGAGARPGLLHSTRVSGGDIERTTHAPDGGYAQQLDEWMTALRDDIGGHLTPTAADAEQLEDSAPGASPDKVVASVTEKLRLIMEHLSRSPSEDSGASALRESSPTSTSSRASSSRESRQRIMERLFGREGSFVEESEEGDEGSAASLKSSALELDLSELLDEQGDDGCEWLAERARSAAGDVEGVTASSRKSSRRLDRQNSERASRIIRENSEILQRISAWQRSGRAFTLPERSEPPDLLAPGSGLAPTTSSSTTSHKGVPSASALLEDEEEAAERAAGTEDETRADTRTRGKGQRVPVDLPLPKQMSLDETSWLSARTSASDRTVDKMQLILDHGETEESPTATASQRHKPKYKFPEMSPLTTSPLQPLPGAGAHLLRAAETERACAGPKKWRPELSPPSTPMVDKALATASARAPPSPSSPATPSYLGPGPRSKREEVGRFSLDRPRPVVGSVQLDAPTALHVQTPSLPREGPQDDRDSLLGLGPQRGSSPPSSPPRQVTARRRRADKSPDDAAGPTTFNPFPSRTTVRQPKDIGVKLGLYPNSTTSATSPTSALASAKKSEIRPS</sequence>
<dbReference type="InterPro" id="IPR035969">
    <property type="entry name" value="Rab-GAP_TBC_sf"/>
</dbReference>
<feature type="compositionally biased region" description="Low complexity" evidence="2">
    <location>
        <begin position="1035"/>
        <end position="1046"/>
    </location>
</feature>
<dbReference type="PROSITE" id="PS50086">
    <property type="entry name" value="TBC_RABGAP"/>
    <property type="match status" value="1"/>
</dbReference>
<feature type="compositionally biased region" description="Low complexity" evidence="2">
    <location>
        <begin position="1221"/>
        <end position="1235"/>
    </location>
</feature>
<feature type="domain" description="Rab-GAP TBC" evidence="3">
    <location>
        <begin position="10"/>
        <end position="215"/>
    </location>
</feature>
<evidence type="ECO:0000256" key="1">
    <source>
        <dbReference type="ARBA" id="ARBA00067508"/>
    </source>
</evidence>
<feature type="region of interest" description="Disordered" evidence="2">
    <location>
        <begin position="1010"/>
        <end position="1243"/>
    </location>
</feature>
<feature type="compositionally biased region" description="Acidic residues" evidence="2">
    <location>
        <begin position="807"/>
        <end position="816"/>
    </location>
</feature>
<feature type="compositionally biased region" description="Polar residues" evidence="2">
    <location>
        <begin position="1194"/>
        <end position="1206"/>
    </location>
</feature>
<name>A0AAE1HFG0_9NEOP</name>